<keyword evidence="3" id="KW-1185">Reference proteome</keyword>
<evidence type="ECO:0000313" key="1">
    <source>
        <dbReference type="EMBL" id="PDS51296.1"/>
    </source>
</evidence>
<dbReference type="EMBL" id="RIBW01000007">
    <property type="protein sequence ID" value="RUM00475.1"/>
    <property type="molecule type" value="Genomic_DNA"/>
</dbReference>
<reference evidence="2" key="3">
    <citation type="submission" date="2018-11" db="EMBL/GenBank/DDBJ databases">
        <authorList>
            <person name="Huo Y."/>
        </authorList>
    </citation>
    <scope>NUCLEOTIDE SEQUENCE</scope>
    <source>
        <strain evidence="2">CCBAU 23252</strain>
    </source>
</reference>
<dbReference type="EMBL" id="NWSL01000008">
    <property type="protein sequence ID" value="PDS51296.1"/>
    <property type="molecule type" value="Genomic_DNA"/>
</dbReference>
<gene>
    <name evidence="1" type="ORF">CO662_15565</name>
    <name evidence="2" type="ORF">EEQ99_17245</name>
</gene>
<dbReference type="Proteomes" id="UP000219972">
    <property type="component" value="Unassembled WGS sequence"/>
</dbReference>
<protein>
    <submittedName>
        <fullName evidence="2">Uncharacterized protein</fullName>
    </submittedName>
</protein>
<accession>A0A3S0QA31</accession>
<sequence>MLMAEIIPFPNPAPNTSIEIHDLNVAGVSSGDPDMDQMLQARARIQKVLDELDRLSGALQTGSASTGAAG</sequence>
<proteinExistence type="predicted"/>
<reference evidence="1 3" key="2">
    <citation type="submission" date="2017-09" db="EMBL/GenBank/DDBJ databases">
        <title>Comparative genomics of rhizobia isolated from Phaseolus vulgaris in China.</title>
        <authorList>
            <person name="Tong W."/>
        </authorList>
    </citation>
    <scope>NUCLEOTIDE SEQUENCE [LARGE SCALE GENOMIC DNA]</scope>
    <source>
        <strain evidence="1 3">Y27</strain>
    </source>
</reference>
<evidence type="ECO:0000313" key="4">
    <source>
        <dbReference type="Proteomes" id="UP000273611"/>
    </source>
</evidence>
<organism evidence="2 4">
    <name type="scientific">Rhizobium anhuiense</name>
    <dbReference type="NCBI Taxonomy" id="1184720"/>
    <lineage>
        <taxon>Bacteria</taxon>
        <taxon>Pseudomonadati</taxon>
        <taxon>Pseudomonadota</taxon>
        <taxon>Alphaproteobacteria</taxon>
        <taxon>Hyphomicrobiales</taxon>
        <taxon>Rhizobiaceae</taxon>
        <taxon>Rhizobium/Agrobacterium group</taxon>
        <taxon>Rhizobium</taxon>
    </lineage>
</organism>
<evidence type="ECO:0000313" key="3">
    <source>
        <dbReference type="Proteomes" id="UP000219972"/>
    </source>
</evidence>
<reference evidence="2 4" key="1">
    <citation type="journal article" date="2015" name="Int. J. Syst. Evol. Microbiol.">
        <title>Rhizobium anhuiense sp. nov., isolated from effective nodules of Vicia faba and Pisum sativum.</title>
        <authorList>
            <person name="Zhang Y.J."/>
            <person name="Zheng W.T."/>
            <person name="Everall I."/>
            <person name="Young J.P."/>
            <person name="Zhang X.X."/>
            <person name="Tian C.F."/>
            <person name="Sui X.H."/>
            <person name="Wang E.T."/>
            <person name="Chen W.X."/>
        </authorList>
    </citation>
    <scope>NUCLEOTIDE SEQUENCE [LARGE SCALE GENOMIC DNA]</scope>
    <source>
        <strain evidence="2 4">CCBAU 23252</strain>
    </source>
</reference>
<evidence type="ECO:0000313" key="2">
    <source>
        <dbReference type="EMBL" id="RUM00475.1"/>
    </source>
</evidence>
<name>A0A3S0QA31_9HYPH</name>
<comment type="caution">
    <text evidence="2">The sequence shown here is derived from an EMBL/GenBank/DDBJ whole genome shotgun (WGS) entry which is preliminary data.</text>
</comment>
<dbReference type="AlphaFoldDB" id="A0A3S0QA31"/>
<dbReference type="Proteomes" id="UP000273611">
    <property type="component" value="Unassembled WGS sequence"/>
</dbReference>